<keyword evidence="2" id="KW-1185">Reference proteome</keyword>
<comment type="caution">
    <text evidence="1">The sequence shown here is derived from an EMBL/GenBank/DDBJ whole genome shotgun (WGS) entry which is preliminary data.</text>
</comment>
<organism evidence="1 2">
    <name type="scientific">Zalaria obscura</name>
    <dbReference type="NCBI Taxonomy" id="2024903"/>
    <lineage>
        <taxon>Eukaryota</taxon>
        <taxon>Fungi</taxon>
        <taxon>Dikarya</taxon>
        <taxon>Ascomycota</taxon>
        <taxon>Pezizomycotina</taxon>
        <taxon>Dothideomycetes</taxon>
        <taxon>Dothideomycetidae</taxon>
        <taxon>Dothideales</taxon>
        <taxon>Zalariaceae</taxon>
        <taxon>Zalaria</taxon>
    </lineage>
</organism>
<proteinExistence type="predicted"/>
<dbReference type="Proteomes" id="UP001320706">
    <property type="component" value="Unassembled WGS sequence"/>
</dbReference>
<protein>
    <submittedName>
        <fullName evidence="1">Uncharacterized protein</fullName>
    </submittedName>
</protein>
<sequence length="290" mass="31908">MSQPSVSEEQRIAVCKSHVANILTMLRDSPDDWLQHVTIGRSIIANLNVTSFMSNVSRAPEQVWVVDGLQRLAYQDPDSGGVHDIARWCSEQWLVLHQRDPQNVTALKGIGQAWLFRAQPVLARIAREERSSSGSSKSGSRQLTLTRSEEERQAAQAALEAEARVSTPEYVEARGLLQPATDYLERAVTAAQAQQAVTGSLLATVSPPRTDPTSQYPCTHTQALIHLQRPTVPRDLTSPDVSSANLGRDHYSLIATAGRAKHSFDVHTRVLRQGIDGFSDTVVDLEERAT</sequence>
<evidence type="ECO:0000313" key="1">
    <source>
        <dbReference type="EMBL" id="KAK8219816.1"/>
    </source>
</evidence>
<name>A0ACC3SM94_9PEZI</name>
<gene>
    <name evidence="1" type="ORF">M8818_000790</name>
</gene>
<evidence type="ECO:0000313" key="2">
    <source>
        <dbReference type="Proteomes" id="UP001320706"/>
    </source>
</evidence>
<accession>A0ACC3SM94</accession>
<dbReference type="EMBL" id="JAMKPW020000003">
    <property type="protein sequence ID" value="KAK8219816.1"/>
    <property type="molecule type" value="Genomic_DNA"/>
</dbReference>
<reference evidence="1" key="1">
    <citation type="submission" date="2024-02" db="EMBL/GenBank/DDBJ databases">
        <title>Metagenome Assembled Genome of Zalaria obscura JY119.</title>
        <authorList>
            <person name="Vighnesh L."/>
            <person name="Jagadeeshwari U."/>
            <person name="Venkata Ramana C."/>
            <person name="Sasikala C."/>
        </authorList>
    </citation>
    <scope>NUCLEOTIDE SEQUENCE</scope>
    <source>
        <strain evidence="1">JY119</strain>
    </source>
</reference>